<dbReference type="InterPro" id="IPR036181">
    <property type="entry name" value="MIT_dom_sf"/>
</dbReference>
<evidence type="ECO:0000313" key="1">
    <source>
        <dbReference type="EMBL" id="CAI4054175.1"/>
    </source>
</evidence>
<accession>A0AA35NPI2</accession>
<dbReference type="Gene3D" id="3.40.50.300">
    <property type="entry name" value="P-loop containing nucleotide triphosphate hydrolases"/>
    <property type="match status" value="1"/>
</dbReference>
<dbReference type="SMART" id="SM00382">
    <property type="entry name" value="AAA"/>
    <property type="match status" value="1"/>
</dbReference>
<dbReference type="Pfam" id="PF09336">
    <property type="entry name" value="Vps4_C"/>
    <property type="match status" value="1"/>
</dbReference>
<dbReference type="CDD" id="cd02678">
    <property type="entry name" value="MIT_VPS4"/>
    <property type="match status" value="1"/>
</dbReference>
<dbReference type="InterPro" id="IPR015415">
    <property type="entry name" value="Spast_Vps4_C"/>
</dbReference>
<dbReference type="EMBL" id="OX365911">
    <property type="protein sequence ID" value="CAI4054175.1"/>
    <property type="molecule type" value="Genomic_DNA"/>
</dbReference>
<organism evidence="1 2">
    <name type="scientific">Saccharomyces kudriavzevii (strain ATCC MYA-4449 / AS 2.2408 / CBS 8840 / NBRC 1802 / NCYC 2889)</name>
    <name type="common">Yeast</name>
    <dbReference type="NCBI Taxonomy" id="226230"/>
    <lineage>
        <taxon>Eukaryota</taxon>
        <taxon>Fungi</taxon>
        <taxon>Dikarya</taxon>
        <taxon>Ascomycota</taxon>
        <taxon>Saccharomycotina</taxon>
        <taxon>Saccharomycetes</taxon>
        <taxon>Saccharomycetales</taxon>
        <taxon>Saccharomycetaceae</taxon>
        <taxon>Saccharomyces</taxon>
    </lineage>
</organism>
<dbReference type="Gene3D" id="1.10.8.60">
    <property type="match status" value="1"/>
</dbReference>
<reference evidence="1" key="1">
    <citation type="submission" date="2022-10" db="EMBL/GenBank/DDBJ databases">
        <authorList>
            <person name="Byrne P K."/>
        </authorList>
    </citation>
    <scope>NUCLEOTIDE SEQUENCE</scope>
    <source>
        <strain evidence="1">IFO1802</strain>
    </source>
</reference>
<dbReference type="GO" id="GO:0016197">
    <property type="term" value="P:endosomal transport"/>
    <property type="evidence" value="ECO:0007669"/>
    <property type="project" value="TreeGrafter"/>
</dbReference>
<dbReference type="InterPro" id="IPR007330">
    <property type="entry name" value="MIT_dom"/>
</dbReference>
<protein>
    <submittedName>
        <fullName evidence="1">Uncharacterized protein</fullName>
    </submittedName>
</protein>
<dbReference type="InterPro" id="IPR050304">
    <property type="entry name" value="MT-severing_AAA_ATPase"/>
</dbReference>
<dbReference type="GO" id="GO:0016887">
    <property type="term" value="F:ATP hydrolysis activity"/>
    <property type="evidence" value="ECO:0007669"/>
    <property type="project" value="InterPro"/>
</dbReference>
<dbReference type="SMART" id="SM00745">
    <property type="entry name" value="MIT"/>
    <property type="match status" value="1"/>
</dbReference>
<gene>
    <name evidence="1" type="primary">SKDI16G4290</name>
    <name evidence="1" type="ORF">SKDI_16G4290</name>
</gene>
<dbReference type="PROSITE" id="PS00674">
    <property type="entry name" value="AAA"/>
    <property type="match status" value="1"/>
</dbReference>
<dbReference type="InterPro" id="IPR003960">
    <property type="entry name" value="ATPase_AAA_CS"/>
</dbReference>
<name>A0AA35NPI2_SACK1</name>
<dbReference type="InterPro" id="IPR003959">
    <property type="entry name" value="ATPase_AAA_core"/>
</dbReference>
<dbReference type="InterPro" id="IPR003593">
    <property type="entry name" value="AAA+_ATPase"/>
</dbReference>
<dbReference type="GO" id="GO:0010008">
    <property type="term" value="C:endosome membrane"/>
    <property type="evidence" value="ECO:0007669"/>
    <property type="project" value="UniProtKB-SubCell"/>
</dbReference>
<dbReference type="InterPro" id="IPR027417">
    <property type="entry name" value="P-loop_NTPase"/>
</dbReference>
<keyword evidence="2" id="KW-1185">Reference proteome</keyword>
<dbReference type="Pfam" id="PF00004">
    <property type="entry name" value="AAA"/>
    <property type="match status" value="1"/>
</dbReference>
<dbReference type="CDD" id="cd19521">
    <property type="entry name" value="RecA-like_VPS4"/>
    <property type="match status" value="1"/>
</dbReference>
<evidence type="ECO:0000313" key="2">
    <source>
        <dbReference type="Proteomes" id="UP001162087"/>
    </source>
</evidence>
<proteinExistence type="predicted"/>
<dbReference type="Pfam" id="PF17862">
    <property type="entry name" value="AAA_lid_3"/>
    <property type="match status" value="1"/>
</dbReference>
<dbReference type="Proteomes" id="UP001162087">
    <property type="component" value="Chromosome 16"/>
</dbReference>
<dbReference type="SUPFAM" id="SSF116846">
    <property type="entry name" value="MIT domain"/>
    <property type="match status" value="1"/>
</dbReference>
<dbReference type="GO" id="GO:0007033">
    <property type="term" value="P:vacuole organization"/>
    <property type="evidence" value="ECO:0007669"/>
    <property type="project" value="TreeGrafter"/>
</dbReference>
<dbReference type="Gene3D" id="1.20.58.80">
    <property type="entry name" value="Phosphotransferase system, lactose/cellobiose-type IIA subunit"/>
    <property type="match status" value="1"/>
</dbReference>
<dbReference type="SUPFAM" id="SSF52540">
    <property type="entry name" value="P-loop containing nucleoside triphosphate hydrolases"/>
    <property type="match status" value="1"/>
</dbReference>
<dbReference type="OrthoDB" id="29072at2759"/>
<dbReference type="GO" id="GO:0005524">
    <property type="term" value="F:ATP binding"/>
    <property type="evidence" value="ECO:0007669"/>
    <property type="project" value="UniProtKB-KW"/>
</dbReference>
<sequence length="437" mass="48231">MSTGDFLSKGIELVQKAIDLDTATQYEEAYTAYYNGLDYLMLALKYEKNPKSKDLIRAKFTEYLNRAEQLKKHLENEEVSAAKKSPSAGSGSTSGNKKISQEEGEENGSEDNKKLRGALSSAILSEKPNVKWEDVAGLEGAKEALKEAVILPVKFPHLFKGNRKPTSGILLYGPPGTGKSYLAKAVATEANSTFFSVSSSDLVSKWMGESEKLVKQLFAMARENKPSIIFIDEVDALTGTRGEGESEASRRIKTELLVQMNGVGNDSQGVLVLGATNIPWQLDSAIRRRFERRIYIPLPDLAARTTMFEINVGDTPCVLTKEDYRTLGTMTEGYSGSDIAVVVKDALMQPIRKIQSATHFKDVSTEEDDTRKLTPCSPGDDGAVEVSWTDIEADELKEPDLTIKDFLKAIKSTRPTVNEDDLLKQEQFTRDFGQEGN</sequence>
<dbReference type="GO" id="GO:0045324">
    <property type="term" value="P:late endosome to vacuole transport"/>
    <property type="evidence" value="ECO:0007669"/>
    <property type="project" value="UniProtKB-ARBA"/>
</dbReference>
<dbReference type="PANTHER" id="PTHR23074:SF83">
    <property type="entry name" value="VACUOLAR PROTEIN SORTING-ASSOCIATED PROTEIN 4A"/>
    <property type="match status" value="1"/>
</dbReference>
<dbReference type="InterPro" id="IPR041569">
    <property type="entry name" value="AAA_lid_3"/>
</dbReference>
<dbReference type="InterPro" id="IPR045253">
    <property type="entry name" value="VPS4_MIT"/>
</dbReference>
<dbReference type="Pfam" id="PF04212">
    <property type="entry name" value="MIT"/>
    <property type="match status" value="1"/>
</dbReference>
<dbReference type="PANTHER" id="PTHR23074">
    <property type="entry name" value="AAA DOMAIN-CONTAINING"/>
    <property type="match status" value="1"/>
</dbReference>